<sequence>MQPMTFGDLVHLMGDLGVVAEWDLPPSIASLCQRAFDFIEATIKHGQLAQILASIDTDEKFIALLRTEIALTLLDSDTQLALQRPAAPYRTEKGCT</sequence>
<dbReference type="EMBL" id="CABPRU010000015">
    <property type="protein sequence ID" value="VVE46800.1"/>
    <property type="molecule type" value="Genomic_DNA"/>
</dbReference>
<keyword evidence="2" id="KW-1185">Reference proteome</keyword>
<dbReference type="AlphaFoldDB" id="A0A5E4YE94"/>
<accession>A0A5E4YE94</accession>
<organism evidence="1 2">
    <name type="scientific">Pandoraea terrigena</name>
    <dbReference type="NCBI Taxonomy" id="2508292"/>
    <lineage>
        <taxon>Bacteria</taxon>
        <taxon>Pseudomonadati</taxon>
        <taxon>Pseudomonadota</taxon>
        <taxon>Betaproteobacteria</taxon>
        <taxon>Burkholderiales</taxon>
        <taxon>Burkholderiaceae</taxon>
        <taxon>Pandoraea</taxon>
    </lineage>
</organism>
<gene>
    <name evidence="1" type="ORF">PTE31013_04482</name>
</gene>
<evidence type="ECO:0000313" key="2">
    <source>
        <dbReference type="Proteomes" id="UP000334380"/>
    </source>
</evidence>
<dbReference type="Proteomes" id="UP000334380">
    <property type="component" value="Unassembled WGS sequence"/>
</dbReference>
<name>A0A5E4YE94_9BURK</name>
<protein>
    <submittedName>
        <fullName evidence="1">Uncharacterized protein</fullName>
    </submittedName>
</protein>
<dbReference type="RefSeq" id="WP_150614840.1">
    <property type="nucleotide sequence ID" value="NZ_CABPRU010000015.1"/>
</dbReference>
<reference evidence="1 2" key="1">
    <citation type="submission" date="2019-08" db="EMBL/GenBank/DDBJ databases">
        <authorList>
            <person name="Peeters C."/>
        </authorList>
    </citation>
    <scope>NUCLEOTIDE SEQUENCE [LARGE SCALE GENOMIC DNA]</scope>
    <source>
        <strain evidence="1 2">LMG 31013</strain>
    </source>
</reference>
<evidence type="ECO:0000313" key="1">
    <source>
        <dbReference type="EMBL" id="VVE46800.1"/>
    </source>
</evidence>
<proteinExistence type="predicted"/>